<sequence>MALVPKGNPKDEALNLPWLKMFRSASLWLPKKEEEAPPPKKLQSKGEALAVANIGGLSLEPDARLAPYIVMAHAGLAMALLVLYGLYRLLADFLWPLQKPLLRGGLSAAVLALPLAAVRSCGATLANVRAALPPSPSFPRLLRWLISSLLFLLLERLNTTAVLVLLAFFAASPKPSSFLSRTASSRIAGRTPSFRGLLPSLGPPSTTSHGPSLPPLLPAVRRHRRRLGLGI</sequence>
<feature type="transmembrane region" description="Helical" evidence="2">
    <location>
        <begin position="65"/>
        <end position="87"/>
    </location>
</feature>
<dbReference type="AlphaFoldDB" id="A0A6G1EPM7"/>
<proteinExistence type="predicted"/>
<keyword evidence="4" id="KW-1185">Reference proteome</keyword>
<dbReference type="EMBL" id="SPHZ02000003">
    <property type="protein sequence ID" value="KAF0926571.1"/>
    <property type="molecule type" value="Genomic_DNA"/>
</dbReference>
<gene>
    <name evidence="3" type="ORF">E2562_026885</name>
</gene>
<feature type="transmembrane region" description="Helical" evidence="2">
    <location>
        <begin position="108"/>
        <end position="132"/>
    </location>
</feature>
<keyword evidence="2" id="KW-1133">Transmembrane helix</keyword>
<keyword evidence="2" id="KW-0812">Transmembrane</keyword>
<keyword evidence="2" id="KW-0472">Membrane</keyword>
<feature type="transmembrane region" description="Helical" evidence="2">
    <location>
        <begin position="144"/>
        <end position="171"/>
    </location>
</feature>
<protein>
    <submittedName>
        <fullName evidence="3">Uncharacterized protein</fullName>
    </submittedName>
</protein>
<evidence type="ECO:0000313" key="4">
    <source>
        <dbReference type="Proteomes" id="UP000479710"/>
    </source>
</evidence>
<dbReference type="Proteomes" id="UP000479710">
    <property type="component" value="Unassembled WGS sequence"/>
</dbReference>
<evidence type="ECO:0000313" key="3">
    <source>
        <dbReference type="EMBL" id="KAF0926571.1"/>
    </source>
</evidence>
<evidence type="ECO:0000256" key="2">
    <source>
        <dbReference type="SAM" id="Phobius"/>
    </source>
</evidence>
<comment type="caution">
    <text evidence="3">The sequence shown here is derived from an EMBL/GenBank/DDBJ whole genome shotgun (WGS) entry which is preliminary data.</text>
</comment>
<reference evidence="3 4" key="1">
    <citation type="submission" date="2019-11" db="EMBL/GenBank/DDBJ databases">
        <title>Whole genome sequence of Oryza granulata.</title>
        <authorList>
            <person name="Li W."/>
        </authorList>
    </citation>
    <scope>NUCLEOTIDE SEQUENCE [LARGE SCALE GENOMIC DNA]</scope>
    <source>
        <strain evidence="4">cv. Menghai</strain>
        <tissue evidence="3">Leaf</tissue>
    </source>
</reference>
<name>A0A6G1EPM7_9ORYZ</name>
<accession>A0A6G1EPM7</accession>
<feature type="region of interest" description="Disordered" evidence="1">
    <location>
        <begin position="190"/>
        <end position="217"/>
    </location>
</feature>
<organism evidence="3 4">
    <name type="scientific">Oryza meyeriana var. granulata</name>
    <dbReference type="NCBI Taxonomy" id="110450"/>
    <lineage>
        <taxon>Eukaryota</taxon>
        <taxon>Viridiplantae</taxon>
        <taxon>Streptophyta</taxon>
        <taxon>Embryophyta</taxon>
        <taxon>Tracheophyta</taxon>
        <taxon>Spermatophyta</taxon>
        <taxon>Magnoliopsida</taxon>
        <taxon>Liliopsida</taxon>
        <taxon>Poales</taxon>
        <taxon>Poaceae</taxon>
        <taxon>BOP clade</taxon>
        <taxon>Oryzoideae</taxon>
        <taxon>Oryzeae</taxon>
        <taxon>Oryzinae</taxon>
        <taxon>Oryza</taxon>
        <taxon>Oryza meyeriana</taxon>
    </lineage>
</organism>
<evidence type="ECO:0000256" key="1">
    <source>
        <dbReference type="SAM" id="MobiDB-lite"/>
    </source>
</evidence>